<comment type="caution">
    <text evidence="1">The sequence shown here is derived from an EMBL/GenBank/DDBJ whole genome shotgun (WGS) entry which is preliminary data.</text>
</comment>
<sequence length="222" mass="24956">MTGARDSGKLIPYVYYYVTYTETHFFVLYSVYHPRDWTDIPFLCSLDAHENDMEAVLITATRKPSGGFGGVIDAQTIWHTEVYDYTQGELLLNNNTVAKLFIEAKGHGIRAYRGSSDKDGSYIQYYYNSETAVSPDKESDNLPQTVHYNLIPLETSLWLQRNNPLTITGTALVGDNGDGSNKASSPWGWENGVICKNPAQYLKSKYGWTGFSTDYISDTPIK</sequence>
<accession>A0ABP7XCV4</accession>
<proteinExistence type="predicted"/>
<protein>
    <submittedName>
        <fullName evidence="1">Uncharacterized protein</fullName>
    </submittedName>
</protein>
<name>A0ABP7XCV4_9FLAO</name>
<dbReference type="RefSeq" id="WP_344925133.1">
    <property type="nucleotide sequence ID" value="NZ_BAABCW010000002.1"/>
</dbReference>
<evidence type="ECO:0000313" key="1">
    <source>
        <dbReference type="EMBL" id="GAA4111341.1"/>
    </source>
</evidence>
<dbReference type="Proteomes" id="UP001500459">
    <property type="component" value="Unassembled WGS sequence"/>
</dbReference>
<reference evidence="2" key="1">
    <citation type="journal article" date="2019" name="Int. J. Syst. Evol. Microbiol.">
        <title>The Global Catalogue of Microorganisms (GCM) 10K type strain sequencing project: providing services to taxonomists for standard genome sequencing and annotation.</title>
        <authorList>
            <consortium name="The Broad Institute Genomics Platform"/>
            <consortium name="The Broad Institute Genome Sequencing Center for Infectious Disease"/>
            <person name="Wu L."/>
            <person name="Ma J."/>
        </authorList>
    </citation>
    <scope>NUCLEOTIDE SEQUENCE [LARGE SCALE GENOMIC DNA]</scope>
    <source>
        <strain evidence="2">JCM 17106</strain>
    </source>
</reference>
<evidence type="ECO:0000313" key="2">
    <source>
        <dbReference type="Proteomes" id="UP001500459"/>
    </source>
</evidence>
<organism evidence="1 2">
    <name type="scientific">Aquimarina addita</name>
    <dbReference type="NCBI Taxonomy" id="870485"/>
    <lineage>
        <taxon>Bacteria</taxon>
        <taxon>Pseudomonadati</taxon>
        <taxon>Bacteroidota</taxon>
        <taxon>Flavobacteriia</taxon>
        <taxon>Flavobacteriales</taxon>
        <taxon>Flavobacteriaceae</taxon>
        <taxon>Aquimarina</taxon>
    </lineage>
</organism>
<gene>
    <name evidence="1" type="ORF">GCM10022393_08960</name>
</gene>
<keyword evidence="2" id="KW-1185">Reference proteome</keyword>
<dbReference type="EMBL" id="BAABCW010000002">
    <property type="protein sequence ID" value="GAA4111341.1"/>
    <property type="molecule type" value="Genomic_DNA"/>
</dbReference>